<evidence type="ECO:0000259" key="2">
    <source>
        <dbReference type="Pfam" id="PF03008"/>
    </source>
</evidence>
<gene>
    <name evidence="3" type="ORF">ENL40_01235</name>
</gene>
<dbReference type="Gene3D" id="3.40.50.300">
    <property type="entry name" value="P-loop containing nucleotide triphosphate hydrolases"/>
    <property type="match status" value="1"/>
</dbReference>
<reference evidence="3" key="1">
    <citation type="journal article" date="2020" name="mSystems">
        <title>Genome- and Community-Level Interaction Insights into Carbon Utilization and Element Cycling Functions of Hydrothermarchaeota in Hydrothermal Sediment.</title>
        <authorList>
            <person name="Zhou Z."/>
            <person name="Liu Y."/>
            <person name="Xu W."/>
            <person name="Pan J."/>
            <person name="Luo Z.H."/>
            <person name="Li M."/>
        </authorList>
    </citation>
    <scope>NUCLEOTIDE SEQUENCE [LARGE SCALE GENOMIC DNA]</scope>
    <source>
        <strain evidence="3">HyVt-93</strain>
    </source>
</reference>
<evidence type="ECO:0000313" key="3">
    <source>
        <dbReference type="EMBL" id="HHI00094.1"/>
    </source>
</evidence>
<accession>A0A7C5JVV6</accession>
<comment type="caution">
    <text evidence="3">The sequence shown here is derived from an EMBL/GenBank/DDBJ whole genome shotgun (WGS) entry which is preliminary data.</text>
</comment>
<dbReference type="SUPFAM" id="SSF46785">
    <property type="entry name" value="Winged helix' DNA-binding domain"/>
    <property type="match status" value="1"/>
</dbReference>
<keyword evidence="3" id="KW-0067">ATP-binding</keyword>
<dbReference type="GO" id="GO:0005524">
    <property type="term" value="F:ATP binding"/>
    <property type="evidence" value="ECO:0007669"/>
    <property type="project" value="UniProtKB-KW"/>
</dbReference>
<dbReference type="PANTHER" id="PTHR34704:SF1">
    <property type="entry name" value="ATPASE"/>
    <property type="match status" value="1"/>
</dbReference>
<keyword evidence="3" id="KW-0547">Nucleotide-binding</keyword>
<dbReference type="EMBL" id="DRTU01000058">
    <property type="protein sequence ID" value="HHI00094.1"/>
    <property type="molecule type" value="Genomic_DNA"/>
</dbReference>
<dbReference type="InterPro" id="IPR011579">
    <property type="entry name" value="ATPase_dom"/>
</dbReference>
<organism evidence="3">
    <name type="scientific">Thermococcus litoralis</name>
    <dbReference type="NCBI Taxonomy" id="2265"/>
    <lineage>
        <taxon>Archaea</taxon>
        <taxon>Methanobacteriati</taxon>
        <taxon>Methanobacteriota</taxon>
        <taxon>Thermococci</taxon>
        <taxon>Thermococcales</taxon>
        <taxon>Thermococcaceae</taxon>
        <taxon>Thermococcus</taxon>
    </lineage>
</organism>
<dbReference type="Proteomes" id="UP000886217">
    <property type="component" value="Unassembled WGS sequence"/>
</dbReference>
<evidence type="ECO:0000259" key="1">
    <source>
        <dbReference type="Pfam" id="PF01637"/>
    </source>
</evidence>
<dbReference type="SUPFAM" id="SSF52540">
    <property type="entry name" value="P-loop containing nucleoside triphosphate hydrolases"/>
    <property type="match status" value="1"/>
</dbReference>
<dbReference type="InterPro" id="IPR004256">
    <property type="entry name" value="DUF234"/>
</dbReference>
<dbReference type="InterPro" id="IPR027417">
    <property type="entry name" value="P-loop_NTPase"/>
</dbReference>
<feature type="domain" description="DUF234" evidence="2">
    <location>
        <begin position="306"/>
        <end position="405"/>
    </location>
</feature>
<dbReference type="InterPro" id="IPR036390">
    <property type="entry name" value="WH_DNA-bd_sf"/>
</dbReference>
<feature type="domain" description="ATPase" evidence="1">
    <location>
        <begin position="6"/>
        <end position="197"/>
    </location>
</feature>
<name>A0A7C5JVV6_THELI</name>
<sequence>MITQKFIDRQEEVRILRDAFRKGALIIVYGRRRVGKTRLLIEVSKEFRTLYHLCKEEEVVETLKSLNSKLFSLTKDETLLRHPITSFEEFFERLPEGTVTILDEFQILAKNYPRILGILQEYWDFKRKGSLVLCGSSISMIEELTSYGSPIYGRRTLSLKVSPLKFIHVGEFFPTYNMEDVVKVYGAVGGIPEYLLRFDASLSPEENIRESFFNRGFFYNEAEYLLRYELRDLSTYNTILEAISYGYRSFNELKTVTKIDGSKLTRYLSILMNLDIVGREFPVTVKPKKKRKNSRYFIRDNYFAFYYTFVYPFKEEIELGIPEVAVENFERNFNRYLGWVFEGIAKQFLIELNKADKLPFRFTKIGKWWHRGEEIDLVALNEREKKAIFVEVKWKNLEEREAKNILKDLERKSELVGLEDWEKTYGLVVKRVKGKEKLRAEGWLVWDLKDFERPDGESP</sequence>
<proteinExistence type="predicted"/>
<dbReference type="Pfam" id="PF03008">
    <property type="entry name" value="DUF234"/>
    <property type="match status" value="1"/>
</dbReference>
<dbReference type="Pfam" id="PF01637">
    <property type="entry name" value="ATPase_2"/>
    <property type="match status" value="1"/>
</dbReference>
<dbReference type="PANTHER" id="PTHR34704">
    <property type="entry name" value="ATPASE"/>
    <property type="match status" value="1"/>
</dbReference>
<dbReference type="AlphaFoldDB" id="A0A7C5JVV6"/>
<protein>
    <submittedName>
        <fullName evidence="3">ATP-binding protein</fullName>
    </submittedName>
</protein>